<reference evidence="1 2" key="1">
    <citation type="submission" date="2020-05" db="EMBL/GenBank/DDBJ databases">
        <title>Genome Sequencing of Type Strains.</title>
        <authorList>
            <person name="Lemaire J.F."/>
            <person name="Inderbitzin P."/>
            <person name="Gregorio O.A."/>
            <person name="Collins S.B."/>
            <person name="Wespe N."/>
            <person name="Knight-Connoni V."/>
        </authorList>
    </citation>
    <scope>NUCLEOTIDE SEQUENCE [LARGE SCALE GENOMIC DNA]</scope>
    <source>
        <strain evidence="1 2">LMG 21957</strain>
    </source>
</reference>
<organism evidence="1 2">
    <name type="scientific">Paenibacillus xylanilyticus</name>
    <dbReference type="NCBI Taxonomy" id="248903"/>
    <lineage>
        <taxon>Bacteria</taxon>
        <taxon>Bacillati</taxon>
        <taxon>Bacillota</taxon>
        <taxon>Bacilli</taxon>
        <taxon>Bacillales</taxon>
        <taxon>Paenibacillaceae</taxon>
        <taxon>Paenibacillus</taxon>
    </lineage>
</organism>
<accession>A0A7Y6BVN8</accession>
<keyword evidence="2" id="KW-1185">Reference proteome</keyword>
<evidence type="ECO:0000313" key="2">
    <source>
        <dbReference type="Proteomes" id="UP000526125"/>
    </source>
</evidence>
<dbReference type="RefSeq" id="WP_175394662.1">
    <property type="nucleotide sequence ID" value="NZ_JABMCB010000159.1"/>
</dbReference>
<dbReference type="Proteomes" id="UP000526125">
    <property type="component" value="Unassembled WGS sequence"/>
</dbReference>
<gene>
    <name evidence="1" type="ORF">HP552_06000</name>
</gene>
<protein>
    <submittedName>
        <fullName evidence="1">Uncharacterized protein</fullName>
    </submittedName>
</protein>
<dbReference type="EMBL" id="JABMCB010000159">
    <property type="protein sequence ID" value="NUU74794.1"/>
    <property type="molecule type" value="Genomic_DNA"/>
</dbReference>
<name>A0A7Y6BVN8_9BACL</name>
<proteinExistence type="predicted"/>
<comment type="caution">
    <text evidence="1">The sequence shown here is derived from an EMBL/GenBank/DDBJ whole genome shotgun (WGS) entry which is preliminary data.</text>
</comment>
<sequence length="70" mass="7619">MASEFVHTDPFFHKGIVLDGTAVADERTVLHMWTDTVRTADGPATALTANGANPGNLFHAARTNPWVGWR</sequence>
<dbReference type="AlphaFoldDB" id="A0A7Y6BVN8"/>
<evidence type="ECO:0000313" key="1">
    <source>
        <dbReference type="EMBL" id="NUU74794.1"/>
    </source>
</evidence>